<proteinExistence type="inferred from homology"/>
<organism evidence="11 12">
    <name type="scientific">Azospirillum griseum</name>
    <dbReference type="NCBI Taxonomy" id="2496639"/>
    <lineage>
        <taxon>Bacteria</taxon>
        <taxon>Pseudomonadati</taxon>
        <taxon>Pseudomonadota</taxon>
        <taxon>Alphaproteobacteria</taxon>
        <taxon>Rhodospirillales</taxon>
        <taxon>Azospirillaceae</taxon>
        <taxon>Azospirillum</taxon>
    </lineage>
</organism>
<dbReference type="OrthoDB" id="9802815at2"/>
<dbReference type="InterPro" id="IPR036477">
    <property type="entry name" value="Formyl_transf_N_sf"/>
</dbReference>
<dbReference type="NCBIfam" id="TIGR00460">
    <property type="entry name" value="fmt"/>
    <property type="match status" value="1"/>
</dbReference>
<evidence type="ECO:0000256" key="6">
    <source>
        <dbReference type="ARBA" id="ARBA00022917"/>
    </source>
</evidence>
<dbReference type="HAMAP" id="MF_00182">
    <property type="entry name" value="Formyl_trans"/>
    <property type="match status" value="1"/>
</dbReference>
<dbReference type="CDD" id="cd08704">
    <property type="entry name" value="Met_tRNA_FMT_C"/>
    <property type="match status" value="1"/>
</dbReference>
<dbReference type="PANTHER" id="PTHR11138">
    <property type="entry name" value="METHIONYL-TRNA FORMYLTRANSFERASE"/>
    <property type="match status" value="1"/>
</dbReference>
<evidence type="ECO:0000313" key="12">
    <source>
        <dbReference type="Proteomes" id="UP000277007"/>
    </source>
</evidence>
<comment type="caution">
    <text evidence="11">The sequence shown here is derived from an EMBL/GenBank/DDBJ whole genome shotgun (WGS) entry which is preliminary data.</text>
</comment>
<feature type="domain" description="Formyl transferase C-terminal" evidence="10">
    <location>
        <begin position="206"/>
        <end position="304"/>
    </location>
</feature>
<dbReference type="GO" id="GO:0005829">
    <property type="term" value="C:cytosol"/>
    <property type="evidence" value="ECO:0007669"/>
    <property type="project" value="TreeGrafter"/>
</dbReference>
<dbReference type="InterPro" id="IPR005793">
    <property type="entry name" value="Formyl_trans_C"/>
</dbReference>
<keyword evidence="12" id="KW-1185">Reference proteome</keyword>
<sequence>MTPLRLVFMGTPDFAVPSLAALVAAGHEILCVYSQPPRPAGRGQQVQISPVHRFADDHGIPVRTPKSLRNAEAQADFAALNADAAVVAAYGLILPQAILDAPRLGCVNVHGSLLPRWRGAAPIQRSILAGDTETGITIMQMDVGLDTGAMLSKETVAITPDTTASTLHDALAALGARMIGPALAGLADGSLTAQPQPEEGVTYAAKLSREDGRLDWTQPAAFVERQVRALTPWPGCWFDVGAERIKVLAAEPAGPSSTDSGTALPGTLLDDRLTVACADGAVRLTRVQRPGKAPVDGAAFLRGFALPVGSVIGAA</sequence>
<comment type="similarity">
    <text evidence="2 8">Belongs to the Fmt family.</text>
</comment>
<evidence type="ECO:0000313" key="11">
    <source>
        <dbReference type="EMBL" id="RTR17259.1"/>
    </source>
</evidence>
<dbReference type="AlphaFoldDB" id="A0A431VE28"/>
<evidence type="ECO:0000256" key="8">
    <source>
        <dbReference type="HAMAP-Rule" id="MF_00182"/>
    </source>
</evidence>
<dbReference type="Pfam" id="PF00551">
    <property type="entry name" value="Formyl_trans_N"/>
    <property type="match status" value="1"/>
</dbReference>
<dbReference type="SUPFAM" id="SSF53328">
    <property type="entry name" value="Formyltransferase"/>
    <property type="match status" value="1"/>
</dbReference>
<name>A0A431VE28_9PROT</name>
<evidence type="ECO:0000256" key="2">
    <source>
        <dbReference type="ARBA" id="ARBA00010699"/>
    </source>
</evidence>
<evidence type="ECO:0000259" key="10">
    <source>
        <dbReference type="Pfam" id="PF02911"/>
    </source>
</evidence>
<dbReference type="PROSITE" id="PS00373">
    <property type="entry name" value="GART"/>
    <property type="match status" value="1"/>
</dbReference>
<gene>
    <name evidence="8" type="primary">fmt</name>
    <name evidence="11" type="ORF">EJ903_18765</name>
</gene>
<keyword evidence="6 8" id="KW-0648">Protein biosynthesis</keyword>
<dbReference type="InterPro" id="IPR044135">
    <property type="entry name" value="Met-tRNA-FMT_C"/>
</dbReference>
<dbReference type="Gene3D" id="3.10.25.10">
    <property type="entry name" value="Formyl transferase, C-terminal domain"/>
    <property type="match status" value="1"/>
</dbReference>
<keyword evidence="5 8" id="KW-0808">Transferase</keyword>
<dbReference type="Proteomes" id="UP000277007">
    <property type="component" value="Unassembled WGS sequence"/>
</dbReference>
<dbReference type="InterPro" id="IPR001555">
    <property type="entry name" value="GART_AS"/>
</dbReference>
<dbReference type="Pfam" id="PF02911">
    <property type="entry name" value="Formyl_trans_C"/>
    <property type="match status" value="1"/>
</dbReference>
<accession>A0A431VE28</accession>
<dbReference type="GO" id="GO:0004479">
    <property type="term" value="F:methionyl-tRNA formyltransferase activity"/>
    <property type="evidence" value="ECO:0007669"/>
    <property type="project" value="UniProtKB-UniRule"/>
</dbReference>
<dbReference type="EC" id="2.1.2.9" evidence="3 8"/>
<evidence type="ECO:0000256" key="1">
    <source>
        <dbReference type="ARBA" id="ARBA00002606"/>
    </source>
</evidence>
<comment type="catalytic activity">
    <reaction evidence="7 8">
        <text>L-methionyl-tRNA(fMet) + (6R)-10-formyltetrahydrofolate = N-formyl-L-methionyl-tRNA(fMet) + (6S)-5,6,7,8-tetrahydrofolate + H(+)</text>
        <dbReference type="Rhea" id="RHEA:24380"/>
        <dbReference type="Rhea" id="RHEA-COMP:9952"/>
        <dbReference type="Rhea" id="RHEA-COMP:9953"/>
        <dbReference type="ChEBI" id="CHEBI:15378"/>
        <dbReference type="ChEBI" id="CHEBI:57453"/>
        <dbReference type="ChEBI" id="CHEBI:78530"/>
        <dbReference type="ChEBI" id="CHEBI:78844"/>
        <dbReference type="ChEBI" id="CHEBI:195366"/>
        <dbReference type="EC" id="2.1.2.9"/>
    </reaction>
</comment>
<dbReference type="InterPro" id="IPR005794">
    <property type="entry name" value="Fmt"/>
</dbReference>
<dbReference type="Gene3D" id="3.40.50.170">
    <property type="entry name" value="Formyl transferase, N-terminal domain"/>
    <property type="match status" value="1"/>
</dbReference>
<dbReference type="InterPro" id="IPR041711">
    <property type="entry name" value="Met-tRNA-FMT_N"/>
</dbReference>
<dbReference type="InterPro" id="IPR011034">
    <property type="entry name" value="Formyl_transferase-like_C_sf"/>
</dbReference>
<dbReference type="SUPFAM" id="SSF50486">
    <property type="entry name" value="FMT C-terminal domain-like"/>
    <property type="match status" value="1"/>
</dbReference>
<dbReference type="InterPro" id="IPR002376">
    <property type="entry name" value="Formyl_transf_N"/>
</dbReference>
<dbReference type="EMBL" id="RXMA01000020">
    <property type="protein sequence ID" value="RTR17259.1"/>
    <property type="molecule type" value="Genomic_DNA"/>
</dbReference>
<evidence type="ECO:0000256" key="5">
    <source>
        <dbReference type="ARBA" id="ARBA00022679"/>
    </source>
</evidence>
<evidence type="ECO:0000259" key="9">
    <source>
        <dbReference type="Pfam" id="PF00551"/>
    </source>
</evidence>
<protein>
    <recommendedName>
        <fullName evidence="4 8">Methionyl-tRNA formyltransferase</fullName>
        <ecNumber evidence="3 8">2.1.2.9</ecNumber>
    </recommendedName>
</protein>
<comment type="function">
    <text evidence="1 8">Attaches a formyl group to the free amino group of methionyl-tRNA(fMet). The formyl group appears to play a dual role in the initiator identity of N-formylmethionyl-tRNA by promoting its recognition by IF2 and preventing the misappropriation of this tRNA by the elongation apparatus.</text>
</comment>
<dbReference type="PANTHER" id="PTHR11138:SF5">
    <property type="entry name" value="METHIONYL-TRNA FORMYLTRANSFERASE, MITOCHONDRIAL"/>
    <property type="match status" value="1"/>
</dbReference>
<feature type="binding site" evidence="8">
    <location>
        <begin position="112"/>
        <end position="115"/>
    </location>
    <ligand>
        <name>(6S)-5,6,7,8-tetrahydrofolate</name>
        <dbReference type="ChEBI" id="CHEBI:57453"/>
    </ligand>
</feature>
<evidence type="ECO:0000256" key="3">
    <source>
        <dbReference type="ARBA" id="ARBA00012261"/>
    </source>
</evidence>
<dbReference type="RefSeq" id="WP_126618301.1">
    <property type="nucleotide sequence ID" value="NZ_JBHUCY010000056.1"/>
</dbReference>
<evidence type="ECO:0000256" key="4">
    <source>
        <dbReference type="ARBA" id="ARBA00016014"/>
    </source>
</evidence>
<reference evidence="11 12" key="1">
    <citation type="submission" date="2018-12" db="EMBL/GenBank/DDBJ databases">
        <authorList>
            <person name="Yang Y."/>
        </authorList>
    </citation>
    <scope>NUCLEOTIDE SEQUENCE [LARGE SCALE GENOMIC DNA]</scope>
    <source>
        <strain evidence="11 12">L-25-5w-1</strain>
    </source>
</reference>
<dbReference type="InterPro" id="IPR037022">
    <property type="entry name" value="Formyl_trans_C_sf"/>
</dbReference>
<evidence type="ECO:0000256" key="7">
    <source>
        <dbReference type="ARBA" id="ARBA00048558"/>
    </source>
</evidence>
<feature type="domain" description="Formyl transferase N-terminal" evidence="9">
    <location>
        <begin position="5"/>
        <end position="178"/>
    </location>
</feature>
<dbReference type="CDD" id="cd08646">
    <property type="entry name" value="FMT_core_Met-tRNA-FMT_N"/>
    <property type="match status" value="1"/>
</dbReference>